<organism evidence="1 2">
    <name type="scientific">Limnospira platensis NIES-46</name>
    <dbReference type="NCBI Taxonomy" id="1236695"/>
    <lineage>
        <taxon>Bacteria</taxon>
        <taxon>Bacillati</taxon>
        <taxon>Cyanobacteriota</taxon>
        <taxon>Cyanophyceae</taxon>
        <taxon>Oscillatoriophycideae</taxon>
        <taxon>Oscillatoriales</taxon>
        <taxon>Sirenicapillariaceae</taxon>
        <taxon>Limnospira</taxon>
    </lineage>
</organism>
<evidence type="ECO:0000313" key="2">
    <source>
        <dbReference type="Proteomes" id="UP000326169"/>
    </source>
</evidence>
<protein>
    <submittedName>
        <fullName evidence="1">Uncharacterized protein</fullName>
    </submittedName>
</protein>
<accession>A0A5M3T5S1</accession>
<keyword evidence="2" id="KW-1185">Reference proteome</keyword>
<proteinExistence type="predicted"/>
<reference evidence="1 2" key="1">
    <citation type="journal article" date="2019" name="J Genomics">
        <title>The Draft Genome of a Hydrogen-producing Cyanobacterium, Arthrospira platensis NIES-46.</title>
        <authorList>
            <person name="Suzuki S."/>
            <person name="Yamaguchi H."/>
            <person name="Kawachi M."/>
        </authorList>
    </citation>
    <scope>NUCLEOTIDE SEQUENCE [LARGE SCALE GENOMIC DNA]</scope>
    <source>
        <strain evidence="1 2">NIES-46</strain>
    </source>
</reference>
<gene>
    <name evidence="1" type="ORF">NIES46_12890</name>
</gene>
<comment type="caution">
    <text evidence="1">The sequence shown here is derived from an EMBL/GenBank/DDBJ whole genome shotgun (WGS) entry which is preliminary data.</text>
</comment>
<dbReference type="Proteomes" id="UP000326169">
    <property type="component" value="Unassembled WGS sequence"/>
</dbReference>
<evidence type="ECO:0000313" key="1">
    <source>
        <dbReference type="EMBL" id="GCE93240.1"/>
    </source>
</evidence>
<sequence>MGFGFFIVVTITPNFDRQLSHNSALPGFQLIANYRLIVIA</sequence>
<name>A0A5M3T5S1_LIMPL</name>
<dbReference type="EMBL" id="BIMW01000067">
    <property type="protein sequence ID" value="GCE93240.1"/>
    <property type="molecule type" value="Genomic_DNA"/>
</dbReference>